<keyword evidence="9" id="KW-0830">Ubiquinone</keyword>
<dbReference type="Gene3D" id="1.20.58.1610">
    <property type="entry name" value="NADH:ubiquinone/plastoquinone oxidoreductase, chain 3"/>
    <property type="match status" value="1"/>
</dbReference>
<dbReference type="AlphaFoldDB" id="A0A4P8D2L2"/>
<keyword evidence="9" id="KW-1278">Translocase</keyword>
<keyword evidence="9" id="KW-0249">Electron transport</keyword>
<dbReference type="GO" id="GO:0031966">
    <property type="term" value="C:mitochondrial membrane"/>
    <property type="evidence" value="ECO:0007669"/>
    <property type="project" value="UniProtKB-SubCell"/>
</dbReference>
<evidence type="ECO:0000256" key="4">
    <source>
        <dbReference type="ARBA" id="ARBA00022448"/>
    </source>
</evidence>
<name>A0A4P8D2L2_RHYDO</name>
<keyword evidence="9" id="KW-0679">Respiratory chain</keyword>
<proteinExistence type="inferred from homology"/>
<evidence type="ECO:0000256" key="9">
    <source>
        <dbReference type="RuleBase" id="RU003640"/>
    </source>
</evidence>
<feature type="transmembrane region" description="Helical" evidence="9">
    <location>
        <begin position="57"/>
        <end position="78"/>
    </location>
</feature>
<reference evidence="10" key="1">
    <citation type="submission" date="2018-08" db="EMBL/GenBank/DDBJ databases">
        <title>High-level phylogeny of Polyphaga (Insecta: Coleoptera) inferred from mitogenome sequences.</title>
        <authorList>
            <person name="Yuan M.-L."/>
        </authorList>
    </citation>
    <scope>NUCLEOTIDE SEQUENCE</scope>
</reference>
<organism evidence="10">
    <name type="scientific">Rhyzopertha dominica</name>
    <name type="common">Lesser grain borer</name>
    <name type="synonym">Synodendron dominica</name>
    <dbReference type="NCBI Taxonomy" id="92692"/>
    <lineage>
        <taxon>Eukaryota</taxon>
        <taxon>Metazoa</taxon>
        <taxon>Ecdysozoa</taxon>
        <taxon>Arthropoda</taxon>
        <taxon>Hexapoda</taxon>
        <taxon>Insecta</taxon>
        <taxon>Pterygota</taxon>
        <taxon>Neoptera</taxon>
        <taxon>Endopterygota</taxon>
        <taxon>Coleoptera</taxon>
        <taxon>Polyphaga</taxon>
        <taxon>Bostrichiformia</taxon>
        <taxon>Bostrichidae</taxon>
        <taxon>Dinoderinae</taxon>
        <taxon>Rhyzopertha</taxon>
    </lineage>
</organism>
<evidence type="ECO:0000256" key="6">
    <source>
        <dbReference type="ARBA" id="ARBA00022989"/>
    </source>
</evidence>
<evidence type="ECO:0000256" key="2">
    <source>
        <dbReference type="ARBA" id="ARBA00008472"/>
    </source>
</evidence>
<protein>
    <recommendedName>
        <fullName evidence="3 9">NADH-ubiquinone oxidoreductase chain 3</fullName>
        <ecNumber evidence="9">7.1.1.2</ecNumber>
    </recommendedName>
</protein>
<evidence type="ECO:0000313" key="10">
    <source>
        <dbReference type="EMBL" id="QCI56362.1"/>
    </source>
</evidence>
<gene>
    <name evidence="10" type="primary">nad3</name>
</gene>
<comment type="function">
    <text evidence="9">Core subunit of the mitochondrial membrane respiratory chain NADH dehydrogenase (Complex I) which catalyzes electron transfer from NADH through the respiratory chain, using ubiquinone as an electron acceptor. Essential for the catalytic activity of complex I.</text>
</comment>
<feature type="transmembrane region" description="Helical" evidence="9">
    <location>
        <begin position="6"/>
        <end position="25"/>
    </location>
</feature>
<dbReference type="InterPro" id="IPR038430">
    <property type="entry name" value="NDAH_ubi_oxred_su3_sf"/>
</dbReference>
<dbReference type="EMBL" id="MH817139">
    <property type="protein sequence ID" value="QCI56362.1"/>
    <property type="molecule type" value="Genomic_DNA"/>
</dbReference>
<evidence type="ECO:0000256" key="3">
    <source>
        <dbReference type="ARBA" id="ARBA00021007"/>
    </source>
</evidence>
<keyword evidence="7 9" id="KW-0472">Membrane</keyword>
<feature type="transmembrane region" description="Helical" evidence="9">
    <location>
        <begin position="90"/>
        <end position="108"/>
    </location>
</feature>
<keyword evidence="5 9" id="KW-0812">Transmembrane</keyword>
<keyword evidence="6 9" id="KW-1133">Transmembrane helix</keyword>
<comment type="catalytic activity">
    <reaction evidence="8 9">
        <text>a ubiquinone + NADH + 5 H(+)(in) = a ubiquinol + NAD(+) + 4 H(+)(out)</text>
        <dbReference type="Rhea" id="RHEA:29091"/>
        <dbReference type="Rhea" id="RHEA-COMP:9565"/>
        <dbReference type="Rhea" id="RHEA-COMP:9566"/>
        <dbReference type="ChEBI" id="CHEBI:15378"/>
        <dbReference type="ChEBI" id="CHEBI:16389"/>
        <dbReference type="ChEBI" id="CHEBI:17976"/>
        <dbReference type="ChEBI" id="CHEBI:57540"/>
        <dbReference type="ChEBI" id="CHEBI:57945"/>
        <dbReference type="EC" id="7.1.1.2"/>
    </reaction>
</comment>
<geneLocation type="mitochondrion" evidence="10"/>
<accession>A0A4P8D2L2</accession>
<comment type="subcellular location">
    <subcellularLocation>
        <location evidence="1">Membrane</location>
    </subcellularLocation>
    <subcellularLocation>
        <location evidence="9">Mitochondrion membrane</location>
        <topology evidence="9">Multi-pass membrane protein</topology>
    </subcellularLocation>
</comment>
<evidence type="ECO:0000256" key="7">
    <source>
        <dbReference type="ARBA" id="ARBA00023136"/>
    </source>
</evidence>
<dbReference type="EC" id="7.1.1.2" evidence="9"/>
<sequence length="117" mass="13611">MKIILISSMIIFSISLILMMMNQVISKKTFKDREKMSPYECGFDPKSHARIPLSIRFFLITVIFLIFDVEITLLLPAINNLKTTNPLEFLITFIFFISILTLGTIHEWKQGALNWKN</sequence>
<dbReference type="GO" id="GO:0030964">
    <property type="term" value="C:NADH dehydrogenase complex"/>
    <property type="evidence" value="ECO:0007669"/>
    <property type="project" value="TreeGrafter"/>
</dbReference>
<comment type="similarity">
    <text evidence="2 9">Belongs to the complex I subunit 3 family.</text>
</comment>
<dbReference type="PANTHER" id="PTHR11058">
    <property type="entry name" value="NADH-UBIQUINONE OXIDOREDUCTASE CHAIN 3"/>
    <property type="match status" value="1"/>
</dbReference>
<dbReference type="Pfam" id="PF00507">
    <property type="entry name" value="Oxidored_q4"/>
    <property type="match status" value="1"/>
</dbReference>
<keyword evidence="9 10" id="KW-0496">Mitochondrion</keyword>
<keyword evidence="4 9" id="KW-0813">Transport</keyword>
<dbReference type="PANTHER" id="PTHR11058:SF9">
    <property type="entry name" value="NADH-UBIQUINONE OXIDOREDUCTASE CHAIN 3"/>
    <property type="match status" value="1"/>
</dbReference>
<evidence type="ECO:0000256" key="1">
    <source>
        <dbReference type="ARBA" id="ARBA00004370"/>
    </source>
</evidence>
<evidence type="ECO:0000256" key="8">
    <source>
        <dbReference type="ARBA" id="ARBA00049551"/>
    </source>
</evidence>
<dbReference type="GO" id="GO:0008137">
    <property type="term" value="F:NADH dehydrogenase (ubiquinone) activity"/>
    <property type="evidence" value="ECO:0007669"/>
    <property type="project" value="UniProtKB-UniRule"/>
</dbReference>
<dbReference type="InterPro" id="IPR000440">
    <property type="entry name" value="NADH_UbQ/plastoQ_OxRdtase_su3"/>
</dbReference>
<keyword evidence="9" id="KW-0520">NAD</keyword>
<evidence type="ECO:0000256" key="5">
    <source>
        <dbReference type="ARBA" id="ARBA00022692"/>
    </source>
</evidence>